<protein>
    <submittedName>
        <fullName evidence="1">Uncharacterized protein</fullName>
    </submittedName>
</protein>
<evidence type="ECO:0000313" key="2">
    <source>
        <dbReference type="Proteomes" id="UP001243330"/>
    </source>
</evidence>
<dbReference type="EMBL" id="JAQOWY010000204">
    <property type="protein sequence ID" value="KAK1847386.1"/>
    <property type="molecule type" value="Genomic_DNA"/>
</dbReference>
<evidence type="ECO:0000313" key="1">
    <source>
        <dbReference type="EMBL" id="KAK1847386.1"/>
    </source>
</evidence>
<proteinExistence type="predicted"/>
<organism evidence="1 2">
    <name type="scientific">Colletotrichum chrysophilum</name>
    <dbReference type="NCBI Taxonomy" id="1836956"/>
    <lineage>
        <taxon>Eukaryota</taxon>
        <taxon>Fungi</taxon>
        <taxon>Dikarya</taxon>
        <taxon>Ascomycota</taxon>
        <taxon>Pezizomycotina</taxon>
        <taxon>Sordariomycetes</taxon>
        <taxon>Hypocreomycetidae</taxon>
        <taxon>Glomerellales</taxon>
        <taxon>Glomerellaceae</taxon>
        <taxon>Colletotrichum</taxon>
        <taxon>Colletotrichum gloeosporioides species complex</taxon>
    </lineage>
</organism>
<dbReference type="Proteomes" id="UP001243330">
    <property type="component" value="Unassembled WGS sequence"/>
</dbReference>
<sequence length="271" mass="29913">MHGINTHCCWRPHTIYQTPLVLTLVPSSVGLDYHLKKLNVIPRVSRARLWLLAVHDAVIKVQELRCVRIDVRLSNLALLKTGVADEFPDRHRDWQALHVGSVKINANNLLRRIDLNMGVKLRDFAEARLVSDGEVVVSEQGGEDSREGKVRTGHALWHADDLSHGGQVVSSETSQESQHQFRLGRCWNPKLVDQGLLKDVLLIALTVLGICGAEVVELLRECAGLVDKGRIGPNNISDSCILNLLHAAYLLDGVREGGSEATHGANHDLSL</sequence>
<comment type="caution">
    <text evidence="1">The sequence shown here is derived from an EMBL/GenBank/DDBJ whole genome shotgun (WGS) entry which is preliminary data.</text>
</comment>
<name>A0AAD9AFS5_9PEZI</name>
<gene>
    <name evidence="1" type="ORF">CCHR01_09984</name>
</gene>
<keyword evidence="2" id="KW-1185">Reference proteome</keyword>
<reference evidence="1" key="1">
    <citation type="submission" date="2023-01" db="EMBL/GenBank/DDBJ databases">
        <title>Colletotrichum chrysophilum M932 genome sequence.</title>
        <authorList>
            <person name="Baroncelli R."/>
        </authorList>
    </citation>
    <scope>NUCLEOTIDE SEQUENCE</scope>
    <source>
        <strain evidence="1">M932</strain>
    </source>
</reference>
<accession>A0AAD9AFS5</accession>
<dbReference type="AlphaFoldDB" id="A0AAD9AFS5"/>